<dbReference type="InterPro" id="IPR036259">
    <property type="entry name" value="MFS_trans_sf"/>
</dbReference>
<feature type="transmembrane region" description="Helical" evidence="7">
    <location>
        <begin position="257"/>
        <end position="277"/>
    </location>
</feature>
<dbReference type="GO" id="GO:0022857">
    <property type="term" value="F:transmembrane transporter activity"/>
    <property type="evidence" value="ECO:0007669"/>
    <property type="project" value="InterPro"/>
</dbReference>
<keyword evidence="2" id="KW-0813">Transport</keyword>
<dbReference type="InterPro" id="IPR050171">
    <property type="entry name" value="MFS_Transporters"/>
</dbReference>
<feature type="transmembrane region" description="Helical" evidence="7">
    <location>
        <begin position="378"/>
        <end position="398"/>
    </location>
</feature>
<feature type="transmembrane region" description="Helical" evidence="7">
    <location>
        <begin position="98"/>
        <end position="119"/>
    </location>
</feature>
<feature type="transmembrane region" description="Helical" evidence="7">
    <location>
        <begin position="40"/>
        <end position="64"/>
    </location>
</feature>
<reference evidence="9 10" key="1">
    <citation type="submission" date="2012-12" db="EMBL/GenBank/DDBJ databases">
        <title>Novel taxa of Listeriaceae from agricultural environments in the United States.</title>
        <authorList>
            <person name="den Bakker H.C."/>
            <person name="Allred A."/>
            <person name="Warchocki S."/>
            <person name="Wright E.M."/>
            <person name="Burrell A."/>
            <person name="Nightingale K.K."/>
            <person name="Kephart D."/>
            <person name="Wiedmann M."/>
        </authorList>
    </citation>
    <scope>NUCLEOTIDE SEQUENCE [LARGE SCALE GENOMIC DNA]</scope>
    <source>
        <strain evidence="9 10">FSL F6-1037</strain>
    </source>
</reference>
<feature type="transmembrane region" description="Helical" evidence="7">
    <location>
        <begin position="71"/>
        <end position="92"/>
    </location>
</feature>
<evidence type="ECO:0000256" key="4">
    <source>
        <dbReference type="ARBA" id="ARBA00022692"/>
    </source>
</evidence>
<dbReference type="EMBL" id="AODH01000013">
    <property type="protein sequence ID" value="EUJ41170.1"/>
    <property type="molecule type" value="Genomic_DNA"/>
</dbReference>
<name>W7CWQ6_9LIST</name>
<evidence type="ECO:0000313" key="9">
    <source>
        <dbReference type="EMBL" id="EUJ41170.1"/>
    </source>
</evidence>
<evidence type="ECO:0000256" key="6">
    <source>
        <dbReference type="ARBA" id="ARBA00023136"/>
    </source>
</evidence>
<dbReference type="InterPro" id="IPR020846">
    <property type="entry name" value="MFS_dom"/>
</dbReference>
<feature type="transmembrane region" description="Helical" evidence="7">
    <location>
        <begin position="215"/>
        <end position="237"/>
    </location>
</feature>
<feature type="domain" description="Major facilitator superfamily (MFS) profile" evidence="8">
    <location>
        <begin position="1"/>
        <end position="404"/>
    </location>
</feature>
<feature type="transmembrane region" description="Helical" evidence="7">
    <location>
        <begin position="12"/>
        <end position="34"/>
    </location>
</feature>
<evidence type="ECO:0000259" key="8">
    <source>
        <dbReference type="PROSITE" id="PS50850"/>
    </source>
</evidence>
<evidence type="ECO:0000256" key="7">
    <source>
        <dbReference type="SAM" id="Phobius"/>
    </source>
</evidence>
<dbReference type="PROSITE" id="PS50850">
    <property type="entry name" value="MFS"/>
    <property type="match status" value="1"/>
</dbReference>
<dbReference type="GO" id="GO:0005886">
    <property type="term" value="C:plasma membrane"/>
    <property type="evidence" value="ECO:0007669"/>
    <property type="project" value="UniProtKB-SubCell"/>
</dbReference>
<dbReference type="RefSeq" id="WP_035313771.1">
    <property type="nucleotide sequence ID" value="NZ_AODH01000013.1"/>
</dbReference>
<keyword evidence="10" id="KW-1185">Reference proteome</keyword>
<feature type="transmembrane region" description="Helical" evidence="7">
    <location>
        <begin position="346"/>
        <end position="372"/>
    </location>
</feature>
<comment type="caution">
    <text evidence="9">The sequence shown here is derived from an EMBL/GenBank/DDBJ whole genome shotgun (WGS) entry which is preliminary data.</text>
</comment>
<dbReference type="Pfam" id="PF07690">
    <property type="entry name" value="MFS_1"/>
    <property type="match status" value="1"/>
</dbReference>
<feature type="transmembrane region" description="Helical" evidence="7">
    <location>
        <begin position="313"/>
        <end position="334"/>
    </location>
</feature>
<dbReference type="Gene3D" id="1.20.1250.20">
    <property type="entry name" value="MFS general substrate transporter like domains"/>
    <property type="match status" value="1"/>
</dbReference>
<evidence type="ECO:0000256" key="3">
    <source>
        <dbReference type="ARBA" id="ARBA00022475"/>
    </source>
</evidence>
<evidence type="ECO:0000256" key="5">
    <source>
        <dbReference type="ARBA" id="ARBA00022989"/>
    </source>
</evidence>
<proteinExistence type="predicted"/>
<comment type="subcellular location">
    <subcellularLocation>
        <location evidence="1">Cell membrane</location>
        <topology evidence="1">Multi-pass membrane protein</topology>
    </subcellularLocation>
</comment>
<protein>
    <submittedName>
        <fullName evidence="9">Putative efflux transporter</fullName>
    </submittedName>
</protein>
<dbReference type="PANTHER" id="PTHR23517">
    <property type="entry name" value="RESISTANCE PROTEIN MDTM, PUTATIVE-RELATED-RELATED"/>
    <property type="match status" value="1"/>
</dbReference>
<evidence type="ECO:0000256" key="1">
    <source>
        <dbReference type="ARBA" id="ARBA00004651"/>
    </source>
</evidence>
<keyword evidence="3" id="KW-1003">Cell membrane</keyword>
<organism evidence="9 10">
    <name type="scientific">Brochothrix campestris FSL F6-1037</name>
    <dbReference type="NCBI Taxonomy" id="1265861"/>
    <lineage>
        <taxon>Bacteria</taxon>
        <taxon>Bacillati</taxon>
        <taxon>Bacillota</taxon>
        <taxon>Bacilli</taxon>
        <taxon>Bacillales</taxon>
        <taxon>Listeriaceae</taxon>
        <taxon>Brochothrix</taxon>
    </lineage>
</organism>
<feature type="transmembrane region" description="Helical" evidence="7">
    <location>
        <begin position="164"/>
        <end position="186"/>
    </location>
</feature>
<accession>W7CWQ6</accession>
<dbReference type="PATRIC" id="fig|1265861.3.peg.809"/>
<feature type="transmembrane region" description="Helical" evidence="7">
    <location>
        <begin position="140"/>
        <end position="158"/>
    </location>
</feature>
<feature type="transmembrane region" description="Helical" evidence="7">
    <location>
        <begin position="289"/>
        <end position="307"/>
    </location>
</feature>
<keyword evidence="6 7" id="KW-0472">Membrane</keyword>
<dbReference type="OrthoDB" id="9793283at2"/>
<dbReference type="SUPFAM" id="SSF103473">
    <property type="entry name" value="MFS general substrate transporter"/>
    <property type="match status" value="1"/>
</dbReference>
<dbReference type="InterPro" id="IPR011701">
    <property type="entry name" value="MFS"/>
</dbReference>
<keyword evidence="5 7" id="KW-1133">Transmembrane helix</keyword>
<keyword evidence="4 7" id="KW-0812">Transmembrane</keyword>
<dbReference type="Proteomes" id="UP000019243">
    <property type="component" value="Unassembled WGS sequence"/>
</dbReference>
<sequence length="405" mass="44810">MNTFSNNTKVTLLTAFLSSLVYGSTIPYLIIYLAKHVPTQLAGVIVMSNVGVSFVAGLIGGYLADHWQRKHILLVCQLCYAGGYFLMAAQLGGFFQSLSWLVVGYFIVGISFNLYYPAFGAIILDSSTHKNRKRVYQYEYWLFNLAMALGASIGGFAFRHYLLPLFILSGVVLLGVTLVIQLKLTYENAVNRRQKQALFGQIFANYAIVFKDKRWVVFMIGVALYQMVEYTLTTYTGVRLSQQFTPVTLFNQLLDGVRLLSVLQVINTVMVVGLTFYLSHLTKRLNERLVICGGLLLYVVGYGIMASNTTMSWLIILMVCVTVGELVATPLLNARQVDLIPQHKQASYLSFAGLGTQLSQLLAGFALTLGGFMSAGLISGYIIILGLVGISLVLFSLYRPPISDH</sequence>
<dbReference type="PANTHER" id="PTHR23517:SF3">
    <property type="entry name" value="INTEGRAL MEMBRANE TRANSPORT PROTEIN"/>
    <property type="match status" value="1"/>
</dbReference>
<dbReference type="AlphaFoldDB" id="W7CWQ6"/>
<gene>
    <name evidence="9" type="ORF">BCAMP_04120</name>
</gene>
<evidence type="ECO:0000256" key="2">
    <source>
        <dbReference type="ARBA" id="ARBA00022448"/>
    </source>
</evidence>
<evidence type="ECO:0000313" key="10">
    <source>
        <dbReference type="Proteomes" id="UP000019243"/>
    </source>
</evidence>